<evidence type="ECO:0000259" key="5">
    <source>
        <dbReference type="PROSITE" id="PS50931"/>
    </source>
</evidence>
<dbReference type="Proteomes" id="UP000548304">
    <property type="component" value="Unassembled WGS sequence"/>
</dbReference>
<evidence type="ECO:0000256" key="4">
    <source>
        <dbReference type="ARBA" id="ARBA00023163"/>
    </source>
</evidence>
<feature type="domain" description="HTH lysR-type" evidence="5">
    <location>
        <begin position="15"/>
        <end position="72"/>
    </location>
</feature>
<dbReference type="Gene3D" id="1.10.10.10">
    <property type="entry name" value="Winged helix-like DNA-binding domain superfamily/Winged helix DNA-binding domain"/>
    <property type="match status" value="1"/>
</dbReference>
<dbReference type="PANTHER" id="PTHR30346:SF0">
    <property type="entry name" value="HCA OPERON TRANSCRIPTIONAL ACTIVATOR HCAR"/>
    <property type="match status" value="1"/>
</dbReference>
<dbReference type="InterPro" id="IPR036390">
    <property type="entry name" value="WH_DNA-bd_sf"/>
</dbReference>
<dbReference type="GO" id="GO:0032993">
    <property type="term" value="C:protein-DNA complex"/>
    <property type="evidence" value="ECO:0007669"/>
    <property type="project" value="TreeGrafter"/>
</dbReference>
<dbReference type="GO" id="GO:0003700">
    <property type="term" value="F:DNA-binding transcription factor activity"/>
    <property type="evidence" value="ECO:0007669"/>
    <property type="project" value="InterPro"/>
</dbReference>
<proteinExistence type="inferred from homology"/>
<keyword evidence="2" id="KW-0805">Transcription regulation</keyword>
<dbReference type="Pfam" id="PF00126">
    <property type="entry name" value="HTH_1"/>
    <property type="match status" value="1"/>
</dbReference>
<reference evidence="6 7" key="1">
    <citation type="submission" date="2020-07" db="EMBL/GenBank/DDBJ databases">
        <title>Genomic Encyclopedia of Type Strains, Phase III (KMG-III): the genomes of soil and plant-associated and newly described type strains.</title>
        <authorList>
            <person name="Whitman W."/>
        </authorList>
    </citation>
    <scope>NUCLEOTIDE SEQUENCE [LARGE SCALE GENOMIC DNA]</scope>
    <source>
        <strain evidence="6 7">CECT 8576</strain>
    </source>
</reference>
<evidence type="ECO:0000313" key="6">
    <source>
        <dbReference type="EMBL" id="NYH78223.1"/>
    </source>
</evidence>
<accession>A0A852Z7S4</accession>
<keyword evidence="3 6" id="KW-0238">DNA-binding</keyword>
<dbReference type="InterPro" id="IPR036388">
    <property type="entry name" value="WH-like_DNA-bd_sf"/>
</dbReference>
<dbReference type="PANTHER" id="PTHR30346">
    <property type="entry name" value="TRANSCRIPTIONAL DUAL REGULATOR HCAR-RELATED"/>
    <property type="match status" value="1"/>
</dbReference>
<dbReference type="Gene3D" id="3.40.190.10">
    <property type="entry name" value="Periplasmic binding protein-like II"/>
    <property type="match status" value="2"/>
</dbReference>
<dbReference type="SUPFAM" id="SSF46785">
    <property type="entry name" value="Winged helix' DNA-binding domain"/>
    <property type="match status" value="1"/>
</dbReference>
<dbReference type="GO" id="GO:0003677">
    <property type="term" value="F:DNA binding"/>
    <property type="evidence" value="ECO:0007669"/>
    <property type="project" value="UniProtKB-KW"/>
</dbReference>
<dbReference type="PROSITE" id="PS50931">
    <property type="entry name" value="HTH_LYSR"/>
    <property type="match status" value="1"/>
</dbReference>
<dbReference type="InterPro" id="IPR000847">
    <property type="entry name" value="LysR_HTH_N"/>
</dbReference>
<dbReference type="EMBL" id="JACBYW010000002">
    <property type="protein sequence ID" value="NYH78223.1"/>
    <property type="molecule type" value="Genomic_DNA"/>
</dbReference>
<dbReference type="InterPro" id="IPR005119">
    <property type="entry name" value="LysR_subst-bd"/>
</dbReference>
<gene>
    <name evidence="6" type="ORF">FHR84_001545</name>
</gene>
<dbReference type="FunFam" id="1.10.10.10:FF:000001">
    <property type="entry name" value="LysR family transcriptional regulator"/>
    <property type="match status" value="1"/>
</dbReference>
<evidence type="ECO:0000256" key="2">
    <source>
        <dbReference type="ARBA" id="ARBA00023015"/>
    </source>
</evidence>
<dbReference type="AlphaFoldDB" id="A0A852Z7S4"/>
<name>A0A852Z7S4_9ACTN</name>
<comment type="caution">
    <text evidence="6">The sequence shown here is derived from an EMBL/GenBank/DDBJ whole genome shotgun (WGS) entry which is preliminary data.</text>
</comment>
<dbReference type="CDD" id="cd05466">
    <property type="entry name" value="PBP2_LTTR_substrate"/>
    <property type="match status" value="1"/>
</dbReference>
<keyword evidence="4" id="KW-0804">Transcription</keyword>
<evidence type="ECO:0000256" key="3">
    <source>
        <dbReference type="ARBA" id="ARBA00023125"/>
    </source>
</evidence>
<protein>
    <submittedName>
        <fullName evidence="6">DNA-binding transcriptional LysR family regulator</fullName>
    </submittedName>
</protein>
<comment type="similarity">
    <text evidence="1">Belongs to the LysR transcriptional regulatory family.</text>
</comment>
<keyword evidence="7" id="KW-1185">Reference proteome</keyword>
<dbReference type="PRINTS" id="PR00039">
    <property type="entry name" value="HTHLYSR"/>
</dbReference>
<dbReference type="SUPFAM" id="SSF53850">
    <property type="entry name" value="Periplasmic binding protein-like II"/>
    <property type="match status" value="1"/>
</dbReference>
<sequence length="314" mass="35203">MVGKHQWLRVVSIVMEIFHLRYFVAVAENLSFSRAARQLHMATSPLSQRIRDLERELGMTLLERDSHNVELTEAGRHLLPTAKDVVHRFDDIPWRMRQAVGSSTPTVSIGVAPGLHSRVRDRLIRLERRCAQDFRIKRWPANTDELVRSVSRGELAMALVHLPVHASSLGIVEVAREPLGAVLPRAEFGDHTSVSLDELTDHSYVVPAPATAPLYFEQLEKRLDNAGIKKRIHLSTGDYSAVSELVANGSAFAISMLDPESGMHKYRTDEQIVLPFEDFSPALATGLIWRLDRAAEGCELREPVEEAKGTLPDR</sequence>
<dbReference type="Pfam" id="PF03466">
    <property type="entry name" value="LysR_substrate"/>
    <property type="match status" value="1"/>
</dbReference>
<evidence type="ECO:0000256" key="1">
    <source>
        <dbReference type="ARBA" id="ARBA00009437"/>
    </source>
</evidence>
<organism evidence="6 7">
    <name type="scientific">Actinopolyspora biskrensis</name>
    <dbReference type="NCBI Taxonomy" id="1470178"/>
    <lineage>
        <taxon>Bacteria</taxon>
        <taxon>Bacillati</taxon>
        <taxon>Actinomycetota</taxon>
        <taxon>Actinomycetes</taxon>
        <taxon>Actinopolysporales</taxon>
        <taxon>Actinopolysporaceae</taxon>
        <taxon>Actinopolyspora</taxon>
    </lineage>
</organism>
<evidence type="ECO:0000313" key="7">
    <source>
        <dbReference type="Proteomes" id="UP000548304"/>
    </source>
</evidence>